<keyword evidence="2 6" id="KW-0808">Transferase</keyword>
<keyword evidence="4 6" id="KW-0479">Metal-binding</keyword>
<feature type="binding site" evidence="6">
    <location>
        <position position="312"/>
    </location>
    <ligand>
        <name>substrate</name>
    </ligand>
</feature>
<dbReference type="EMBL" id="JACTNZ010000006">
    <property type="protein sequence ID" value="KAG5543940.1"/>
    <property type="molecule type" value="Genomic_DNA"/>
</dbReference>
<dbReference type="InterPro" id="IPR036511">
    <property type="entry name" value="TGT-like_sf"/>
</dbReference>
<evidence type="ECO:0000259" key="8">
    <source>
        <dbReference type="Pfam" id="PF01702"/>
    </source>
</evidence>
<feature type="active site" description="Proton acceptor" evidence="6">
    <location>
        <position position="188"/>
    </location>
</feature>
<organism evidence="9 10">
    <name type="scientific">Rhododendron griersonianum</name>
    <dbReference type="NCBI Taxonomy" id="479676"/>
    <lineage>
        <taxon>Eukaryota</taxon>
        <taxon>Viridiplantae</taxon>
        <taxon>Streptophyta</taxon>
        <taxon>Embryophyta</taxon>
        <taxon>Tracheophyta</taxon>
        <taxon>Spermatophyta</taxon>
        <taxon>Magnoliopsida</taxon>
        <taxon>eudicotyledons</taxon>
        <taxon>Gunneridae</taxon>
        <taxon>Pentapetalae</taxon>
        <taxon>asterids</taxon>
        <taxon>Ericales</taxon>
        <taxon>Ericaceae</taxon>
        <taxon>Ericoideae</taxon>
        <taxon>Rhodoreae</taxon>
        <taxon>Rhododendron</taxon>
    </lineage>
</organism>
<comment type="similarity">
    <text evidence="6">Belongs to the queuine tRNA-ribosyltransferase family.</text>
</comment>
<evidence type="ECO:0000256" key="4">
    <source>
        <dbReference type="ARBA" id="ARBA00022723"/>
    </source>
</evidence>
<evidence type="ECO:0000313" key="10">
    <source>
        <dbReference type="Proteomes" id="UP000823749"/>
    </source>
</evidence>
<dbReference type="PANTHER" id="PTHR43530">
    <property type="entry name" value="QUEUINE TRNA-RIBOSYLTRANSFERASE CATALYTIC SUBUNIT 1"/>
    <property type="match status" value="1"/>
</dbReference>
<feature type="binding site" evidence="6">
    <location>
        <position position="402"/>
    </location>
    <ligand>
        <name>Zn(2+)</name>
        <dbReference type="ChEBI" id="CHEBI:29105"/>
    </ligand>
</feature>
<dbReference type="GO" id="GO:0046872">
    <property type="term" value="F:metal ion binding"/>
    <property type="evidence" value="ECO:0007669"/>
    <property type="project" value="UniProtKB-KW"/>
</dbReference>
<comment type="subunit">
    <text evidence="6">Heterodimer of a catalytic subunit and an accessory subunit.</text>
</comment>
<evidence type="ECO:0000256" key="5">
    <source>
        <dbReference type="ARBA" id="ARBA00022833"/>
    </source>
</evidence>
<evidence type="ECO:0000256" key="1">
    <source>
        <dbReference type="ARBA" id="ARBA00022676"/>
    </source>
</evidence>
<dbReference type="EC" id="2.4.2.64" evidence="6"/>
<dbReference type="GO" id="GO:0005829">
    <property type="term" value="C:cytosol"/>
    <property type="evidence" value="ECO:0007669"/>
    <property type="project" value="TreeGrafter"/>
</dbReference>
<sequence length="516" mass="57211">MLTVGDGNRQSRKEDSHLLHFVSEGMFVVSLDAQRTGNSKEKLGGHAGLLKGYSVLLAKAPLLKMETLGIRSEDVQTTTTNTPVGIFLVVYYISNYVFRFLCQILGRFNRARAAQLTLPHFISQTPLFMPVGTKGAIKGLTTSQLEEIGCQIILGNTYHLELQPTSELIDELGGLHKFMNWPRALLTDSGGFQMVSLLHLADITENGVTFQSPVDGKPMLLTPEESIQIQNRIGADIIMALDDVVRTTITGPRIEEAMYRTLRWIDRCIAAHKRPNEQNLFGIVQGGLDPVLRDICVKGLVERNLPGYAIGGLSGGEDKDSFWRVVAQCTAALPEDKPRYVMGVGYPLDIVVCSALGADMYDCVYPTRTARFGSALVPEGILKLTHRAMADDTRPVDTTCGCMVCKTYTRAYIHCLVTKDAMGSQLLSYHNLYYMLKLSRDLHSSIIEGRLPEYVCLFLCLDFAFYLLSVLFHWFVCGFLQKMFPKGDVPEWVCNAMEVAGIDISSCCAPFSSSQD</sequence>
<feature type="binding site" evidence="6">
    <location>
        <begin position="188"/>
        <end position="192"/>
    </location>
    <ligand>
        <name>substrate</name>
    </ligand>
</feature>
<name>A0AAV6JUU5_9ERIC</name>
<feature type="binding site" evidence="6">
    <location>
        <position position="285"/>
    </location>
    <ligand>
        <name>substrate</name>
    </ligand>
</feature>
<keyword evidence="1 6" id="KW-0328">Glycosyltransferase</keyword>
<dbReference type="GO" id="GO:0006400">
    <property type="term" value="P:tRNA modification"/>
    <property type="evidence" value="ECO:0007669"/>
    <property type="project" value="InterPro"/>
</dbReference>
<dbReference type="InterPro" id="IPR002616">
    <property type="entry name" value="tRNA_ribo_trans-like"/>
</dbReference>
<feature type="region of interest" description="RNA binding; important for wobble base 34 recognition" evidence="6">
    <location>
        <begin position="367"/>
        <end position="371"/>
    </location>
</feature>
<accession>A0AAV6JUU5</accession>
<keyword evidence="10" id="KW-1185">Reference proteome</keyword>
<keyword evidence="3 6" id="KW-0819">tRNA processing</keyword>
<feature type="transmembrane region" description="Helical" evidence="7">
    <location>
        <begin position="454"/>
        <end position="476"/>
    </location>
</feature>
<evidence type="ECO:0000256" key="2">
    <source>
        <dbReference type="ARBA" id="ARBA00022679"/>
    </source>
</evidence>
<dbReference type="NCBIfam" id="TIGR00430">
    <property type="entry name" value="Q_tRNA_tgt"/>
    <property type="match status" value="1"/>
</dbReference>
<protein>
    <recommendedName>
        <fullName evidence="6">Queuine tRNA-ribosyltransferase catalytic subunit 1</fullName>
        <ecNumber evidence="6">2.4.2.64</ecNumber>
    </recommendedName>
    <alternativeName>
        <fullName evidence="6">Guanine insertion enzyme</fullName>
    </alternativeName>
    <alternativeName>
        <fullName evidence="6">tRNA-guanine transglycosylase</fullName>
    </alternativeName>
</protein>
<gene>
    <name evidence="9" type="ORF">RHGRI_016631</name>
</gene>
<feature type="binding site" evidence="6">
    <location>
        <position position="430"/>
    </location>
    <ligand>
        <name>Zn(2+)</name>
        <dbReference type="ChEBI" id="CHEBI:29105"/>
    </ligand>
</feature>
<comment type="subcellular location">
    <subcellularLocation>
        <location evidence="6">Cytoplasm</location>
    </subcellularLocation>
</comment>
<dbReference type="AlphaFoldDB" id="A0AAV6JUU5"/>
<dbReference type="GO" id="GO:0008479">
    <property type="term" value="F:tRNA-guanosine(34) queuine transglycosylase activity"/>
    <property type="evidence" value="ECO:0007669"/>
    <property type="project" value="UniProtKB-UniRule"/>
</dbReference>
<keyword evidence="5 6" id="KW-0862">Zinc</keyword>
<keyword evidence="7" id="KW-0472">Membrane</keyword>
<proteinExistence type="inferred from homology"/>
<feature type="active site" description="Nucleophile" evidence="6">
    <location>
        <position position="362"/>
    </location>
</feature>
<dbReference type="SUPFAM" id="SSF51713">
    <property type="entry name" value="tRNA-guanine transglycosylase"/>
    <property type="match status" value="1"/>
</dbReference>
<feature type="binding site" evidence="6">
    <location>
        <position position="400"/>
    </location>
    <ligand>
        <name>Zn(2+)</name>
        <dbReference type="ChEBI" id="CHEBI:29105"/>
    </ligand>
</feature>
<feature type="region of interest" description="RNA binding" evidence="6">
    <location>
        <begin position="343"/>
        <end position="349"/>
    </location>
</feature>
<reference evidence="9 10" key="1">
    <citation type="submission" date="2020-08" db="EMBL/GenBank/DDBJ databases">
        <title>Plant Genome Project.</title>
        <authorList>
            <person name="Zhang R.-G."/>
        </authorList>
    </citation>
    <scope>NUCLEOTIDE SEQUENCE [LARGE SCALE GENOMIC DNA]</scope>
    <source>
        <strain evidence="9">WSP0</strain>
        <tissue evidence="9">Leaf</tissue>
    </source>
</reference>
<dbReference type="Pfam" id="PF01702">
    <property type="entry name" value="TGT"/>
    <property type="match status" value="1"/>
</dbReference>
<dbReference type="Gene3D" id="3.20.20.105">
    <property type="entry name" value="Queuine tRNA-ribosyltransferase-like"/>
    <property type="match status" value="1"/>
</dbReference>
<comment type="caution">
    <text evidence="9">The sequence shown here is derived from an EMBL/GenBank/DDBJ whole genome shotgun (WGS) entry which is preliminary data.</text>
</comment>
<dbReference type="NCBIfam" id="TIGR00449">
    <property type="entry name" value="tgt_general"/>
    <property type="match status" value="1"/>
</dbReference>
<keyword evidence="6" id="KW-0963">Cytoplasm</keyword>
<keyword evidence="7" id="KW-1133">Transmembrane helix</keyword>
<evidence type="ECO:0000313" key="9">
    <source>
        <dbReference type="EMBL" id="KAG5543940.1"/>
    </source>
</evidence>
<dbReference type="Proteomes" id="UP000823749">
    <property type="component" value="Chromosome 6"/>
</dbReference>
<feature type="domain" description="tRNA-guanine(15) transglycosylase-like" evidence="8">
    <location>
        <begin position="110"/>
        <end position="458"/>
    </location>
</feature>
<feature type="binding site" evidence="6">
    <location>
        <position position="242"/>
    </location>
    <ligand>
        <name>substrate</name>
    </ligand>
</feature>
<comment type="function">
    <text evidence="6">Catalytic subunit of the queuine tRNA-ribosyltransferase (TGT) that catalyzes the base-exchange of a guanine (G) residue with queuine (Q) at position 34 (anticodon wobble position) in tRNAs with GU(N) anticodons (tRNA-Asp, -Asn, -His and -Tyr), resulting in the hypermodified nucleoside queuosine (7-(((4,5-cis-dihydroxy-2-cyclopenten-1-yl)amino)methyl)-7-deazaguanosine). Catalysis occurs through a double-displacement mechanism. The nucleophile active site attacks the C1' of nucleotide 34 to detach the guanine base from the RNA, forming a covalent enzyme-RNA intermediate. The proton acceptor active site deprotonates the incoming queuine, allowing a nucleophilic attack on the C1' of the ribose to form the product.</text>
</comment>
<comment type="cofactor">
    <cofactor evidence="6">
        <name>Zn(2+)</name>
        <dbReference type="ChEBI" id="CHEBI:29105"/>
    </cofactor>
</comment>
<evidence type="ECO:0000256" key="6">
    <source>
        <dbReference type="HAMAP-Rule" id="MF_03218"/>
    </source>
</evidence>
<evidence type="ECO:0000256" key="7">
    <source>
        <dbReference type="SAM" id="Phobius"/>
    </source>
</evidence>
<keyword evidence="7" id="KW-0812">Transmembrane</keyword>
<evidence type="ECO:0000256" key="3">
    <source>
        <dbReference type="ARBA" id="ARBA00022694"/>
    </source>
</evidence>
<feature type="binding site" evidence="6">
    <location>
        <position position="405"/>
    </location>
    <ligand>
        <name>Zn(2+)</name>
        <dbReference type="ChEBI" id="CHEBI:29105"/>
    </ligand>
</feature>
<dbReference type="HAMAP" id="MF_00168">
    <property type="entry name" value="Q_tRNA_Tgt"/>
    <property type="match status" value="1"/>
</dbReference>
<dbReference type="InterPro" id="IPR004803">
    <property type="entry name" value="TGT"/>
</dbReference>
<comment type="catalytic activity">
    <reaction evidence="6">
        <text>guanosine(34) in tRNA + queuine = queuosine(34) in tRNA + guanine</text>
        <dbReference type="Rhea" id="RHEA:16633"/>
        <dbReference type="Rhea" id="RHEA-COMP:10341"/>
        <dbReference type="Rhea" id="RHEA-COMP:18571"/>
        <dbReference type="ChEBI" id="CHEBI:16235"/>
        <dbReference type="ChEBI" id="CHEBI:17433"/>
        <dbReference type="ChEBI" id="CHEBI:74269"/>
        <dbReference type="ChEBI" id="CHEBI:194431"/>
        <dbReference type="EC" id="2.4.2.64"/>
    </reaction>
</comment>
<dbReference type="PANTHER" id="PTHR43530:SF1">
    <property type="entry name" value="QUEUINE TRNA-RIBOSYLTRANSFERASE CATALYTIC SUBUNIT 1"/>
    <property type="match status" value="1"/>
</dbReference>